<dbReference type="Proteomes" id="UP000435910">
    <property type="component" value="Unassembled WGS sequence"/>
</dbReference>
<dbReference type="AlphaFoldDB" id="A0A8B5YHR5"/>
<proteinExistence type="predicted"/>
<comment type="caution">
    <text evidence="1">The sequence shown here is derived from an EMBL/GenBank/DDBJ whole genome shotgun (WGS) entry which is preliminary data.</text>
</comment>
<evidence type="ECO:0000313" key="1">
    <source>
        <dbReference type="EMBL" id="TWL33293.1"/>
    </source>
</evidence>
<name>A0A8B5YHR5_BACLI</name>
<sequence length="43" mass="5285">MIYFKIEEVWIAVTQKKQQLKGMKRHTLTITSKYQWQLNIMQT</sequence>
<gene>
    <name evidence="1" type="ORF">CHCC16736_4105</name>
</gene>
<accession>A0A8B5YHR5</accession>
<organism evidence="1 2">
    <name type="scientific">Bacillus licheniformis</name>
    <dbReference type="NCBI Taxonomy" id="1402"/>
    <lineage>
        <taxon>Bacteria</taxon>
        <taxon>Bacillati</taxon>
        <taxon>Bacillota</taxon>
        <taxon>Bacilli</taxon>
        <taxon>Bacillales</taxon>
        <taxon>Bacillaceae</taxon>
        <taxon>Bacillus</taxon>
    </lineage>
</organism>
<protein>
    <submittedName>
        <fullName evidence="1">Uncharacterized protein</fullName>
    </submittedName>
</protein>
<reference evidence="1 2" key="1">
    <citation type="submission" date="2019-06" db="EMBL/GenBank/DDBJ databases">
        <title>Genome sequence analysis of &gt;100 Bacillus licheniformis strains suggests intrinsic resistance to this species.</title>
        <authorList>
            <person name="Wels M."/>
            <person name="Siezen R.J."/>
            <person name="Johansen E."/>
            <person name="Stuer-Lauridsen B."/>
            <person name="Bjerre K."/>
            <person name="Nielsen B.K.K."/>
        </authorList>
    </citation>
    <scope>NUCLEOTIDE SEQUENCE [LARGE SCALE GENOMIC DNA]</scope>
    <source>
        <strain evidence="1 2">BAC-16736</strain>
    </source>
</reference>
<dbReference type="EMBL" id="NILC01000004">
    <property type="protein sequence ID" value="TWL33293.1"/>
    <property type="molecule type" value="Genomic_DNA"/>
</dbReference>
<evidence type="ECO:0000313" key="2">
    <source>
        <dbReference type="Proteomes" id="UP000435910"/>
    </source>
</evidence>